<feature type="region of interest" description="Disordered" evidence="1">
    <location>
        <begin position="85"/>
        <end position="117"/>
    </location>
</feature>
<name>A0A232ED85_9HYME</name>
<feature type="compositionally biased region" description="Polar residues" evidence="1">
    <location>
        <begin position="137"/>
        <end position="152"/>
    </location>
</feature>
<organism evidence="2 3">
    <name type="scientific">Trichomalopsis sarcophagae</name>
    <dbReference type="NCBI Taxonomy" id="543379"/>
    <lineage>
        <taxon>Eukaryota</taxon>
        <taxon>Metazoa</taxon>
        <taxon>Ecdysozoa</taxon>
        <taxon>Arthropoda</taxon>
        <taxon>Hexapoda</taxon>
        <taxon>Insecta</taxon>
        <taxon>Pterygota</taxon>
        <taxon>Neoptera</taxon>
        <taxon>Endopterygota</taxon>
        <taxon>Hymenoptera</taxon>
        <taxon>Apocrita</taxon>
        <taxon>Proctotrupomorpha</taxon>
        <taxon>Chalcidoidea</taxon>
        <taxon>Pteromalidae</taxon>
        <taxon>Pteromalinae</taxon>
        <taxon>Trichomalopsis</taxon>
    </lineage>
</organism>
<feature type="compositionally biased region" description="Basic residues" evidence="1">
    <location>
        <begin position="104"/>
        <end position="117"/>
    </location>
</feature>
<feature type="compositionally biased region" description="Acidic residues" evidence="1">
    <location>
        <begin position="196"/>
        <end position="210"/>
    </location>
</feature>
<reference evidence="2 3" key="1">
    <citation type="journal article" date="2017" name="Curr. Biol.">
        <title>The Evolution of Venom by Co-option of Single-Copy Genes.</title>
        <authorList>
            <person name="Martinson E.O."/>
            <person name="Mrinalini"/>
            <person name="Kelkar Y.D."/>
            <person name="Chang C.H."/>
            <person name="Werren J.H."/>
        </authorList>
    </citation>
    <scope>NUCLEOTIDE SEQUENCE [LARGE SCALE GENOMIC DNA]</scope>
    <source>
        <strain evidence="2 3">Alberta</strain>
        <tissue evidence="2">Whole body</tissue>
    </source>
</reference>
<dbReference type="Proteomes" id="UP000215335">
    <property type="component" value="Unassembled WGS sequence"/>
</dbReference>
<protein>
    <submittedName>
        <fullName evidence="2">Uncharacterized protein</fullName>
    </submittedName>
</protein>
<sequence length="424" mass="48006">MAAETLYAYVYVKAKTKYYTLEESDIVNFSYENLGNQSVEFSSKPFKCYLNDSEKQEVCQILIVAQNAKDLKNYLSKQRVKVPNLNKSDLEKTPNLTPAAEKHKAQKNKKVVAKKRKIASEKTNSEIIRDYSNASVRTTGLPTTSTPKSFLSISPPKSPPNENQSDGTFTDSDIDPLAGDDEQAGNRSDSPPFQNIDDDDGMSDNGEEEETTNRNEENGASGESDNSLLERTKKEFEKKLAEEKKKNTILVRSNRLFQEKLLQLNKKACKTAQTGAKADKESEKQPTKKREGFPTPINTGSGIMARAEAVDNAYSKDEPSKFYINLCYATWGYKDLSERCIKKSKKTLDKKVLTPKKKRTVNQHFTHYLEHYNYSDYLSKVYTSKANIYAHRAIVNAKAHMKLIEQYPELGESNEDANTEMIEL</sequence>
<keyword evidence="3" id="KW-1185">Reference proteome</keyword>
<evidence type="ECO:0000313" key="2">
    <source>
        <dbReference type="EMBL" id="OXU16312.1"/>
    </source>
</evidence>
<accession>A0A232ED85</accession>
<feature type="compositionally biased region" description="Polar residues" evidence="1">
    <location>
        <begin position="160"/>
        <end position="171"/>
    </location>
</feature>
<feature type="compositionally biased region" description="Acidic residues" evidence="1">
    <location>
        <begin position="172"/>
        <end position="183"/>
    </location>
</feature>
<feature type="region of interest" description="Disordered" evidence="1">
    <location>
        <begin position="271"/>
        <end position="300"/>
    </location>
</feature>
<dbReference type="AlphaFoldDB" id="A0A232ED85"/>
<dbReference type="EMBL" id="NNAY01007487">
    <property type="protein sequence ID" value="OXU16312.1"/>
    <property type="molecule type" value="Genomic_DNA"/>
</dbReference>
<evidence type="ECO:0000256" key="1">
    <source>
        <dbReference type="SAM" id="MobiDB-lite"/>
    </source>
</evidence>
<feature type="region of interest" description="Disordered" evidence="1">
    <location>
        <begin position="137"/>
        <end position="229"/>
    </location>
</feature>
<proteinExistence type="predicted"/>
<feature type="compositionally biased region" description="Basic and acidic residues" evidence="1">
    <location>
        <begin position="277"/>
        <end position="292"/>
    </location>
</feature>
<gene>
    <name evidence="2" type="ORF">TSAR_005798</name>
</gene>
<evidence type="ECO:0000313" key="3">
    <source>
        <dbReference type="Proteomes" id="UP000215335"/>
    </source>
</evidence>
<comment type="caution">
    <text evidence="2">The sequence shown here is derived from an EMBL/GenBank/DDBJ whole genome shotgun (WGS) entry which is preliminary data.</text>
</comment>